<feature type="compositionally biased region" description="Basic and acidic residues" evidence="1">
    <location>
        <begin position="87"/>
        <end position="110"/>
    </location>
</feature>
<dbReference type="Gramene" id="GBG79428">
    <property type="protein sequence ID" value="GBG79428"/>
    <property type="gene ID" value="CBR_g29575"/>
</dbReference>
<comment type="caution">
    <text evidence="2">The sequence shown here is derived from an EMBL/GenBank/DDBJ whole genome shotgun (WGS) entry which is preliminary data.</text>
</comment>
<dbReference type="EMBL" id="BFEA01000319">
    <property type="protein sequence ID" value="GBG79428.1"/>
    <property type="molecule type" value="Genomic_DNA"/>
</dbReference>
<keyword evidence="3" id="KW-1185">Reference proteome</keyword>
<reference evidence="2 3" key="1">
    <citation type="journal article" date="2018" name="Cell">
        <title>The Chara Genome: Secondary Complexity and Implications for Plant Terrestrialization.</title>
        <authorList>
            <person name="Nishiyama T."/>
            <person name="Sakayama H."/>
            <person name="Vries J.D."/>
            <person name="Buschmann H."/>
            <person name="Saint-Marcoux D."/>
            <person name="Ullrich K.K."/>
            <person name="Haas F.B."/>
            <person name="Vanderstraeten L."/>
            <person name="Becker D."/>
            <person name="Lang D."/>
            <person name="Vosolsobe S."/>
            <person name="Rombauts S."/>
            <person name="Wilhelmsson P.K.I."/>
            <person name="Janitza P."/>
            <person name="Kern R."/>
            <person name="Heyl A."/>
            <person name="Rumpler F."/>
            <person name="Villalobos L.I.A.C."/>
            <person name="Clay J.M."/>
            <person name="Skokan R."/>
            <person name="Toyoda A."/>
            <person name="Suzuki Y."/>
            <person name="Kagoshima H."/>
            <person name="Schijlen E."/>
            <person name="Tajeshwar N."/>
            <person name="Catarino B."/>
            <person name="Hetherington A.J."/>
            <person name="Saltykova A."/>
            <person name="Bonnot C."/>
            <person name="Breuninger H."/>
            <person name="Symeonidi A."/>
            <person name="Radhakrishnan G.V."/>
            <person name="Van Nieuwerburgh F."/>
            <person name="Deforce D."/>
            <person name="Chang C."/>
            <person name="Karol K.G."/>
            <person name="Hedrich R."/>
            <person name="Ulvskov P."/>
            <person name="Glockner G."/>
            <person name="Delwiche C.F."/>
            <person name="Petrasek J."/>
            <person name="Van de Peer Y."/>
            <person name="Friml J."/>
            <person name="Beilby M."/>
            <person name="Dolan L."/>
            <person name="Kohara Y."/>
            <person name="Sugano S."/>
            <person name="Fujiyama A."/>
            <person name="Delaux P.-M."/>
            <person name="Quint M."/>
            <person name="TheiBen G."/>
            <person name="Hagemann M."/>
            <person name="Harholt J."/>
            <person name="Dunand C."/>
            <person name="Zachgo S."/>
            <person name="Langdale J."/>
            <person name="Maumus F."/>
            <person name="Straeten D.V.D."/>
            <person name="Gould S.B."/>
            <person name="Rensing S.A."/>
        </authorList>
    </citation>
    <scope>NUCLEOTIDE SEQUENCE [LARGE SCALE GENOMIC DNA]</scope>
    <source>
        <strain evidence="2 3">S276</strain>
    </source>
</reference>
<evidence type="ECO:0000313" key="2">
    <source>
        <dbReference type="EMBL" id="GBG79428.1"/>
    </source>
</evidence>
<proteinExistence type="predicted"/>
<accession>A0A388LAU0</accession>
<name>A0A388LAU0_CHABU</name>
<evidence type="ECO:0000256" key="1">
    <source>
        <dbReference type="SAM" id="MobiDB-lite"/>
    </source>
</evidence>
<feature type="region of interest" description="Disordered" evidence="1">
    <location>
        <begin position="1"/>
        <end position="20"/>
    </location>
</feature>
<organism evidence="2 3">
    <name type="scientific">Chara braunii</name>
    <name type="common">Braun's stonewort</name>
    <dbReference type="NCBI Taxonomy" id="69332"/>
    <lineage>
        <taxon>Eukaryota</taxon>
        <taxon>Viridiplantae</taxon>
        <taxon>Streptophyta</taxon>
        <taxon>Charophyceae</taxon>
        <taxon>Charales</taxon>
        <taxon>Characeae</taxon>
        <taxon>Chara</taxon>
    </lineage>
</organism>
<sequence>MVDTRSGKSTTPYTKAQEEQVATVLRERKEKQTKELIKQAKKLALQEEQAAKRKKLEEEMERLKKEEEEKMKEVEEEEIEEEEEKEEPLLKRSAEQRGETSGTKKEESWLEKKLSEWVANLSLGEEEEAMLYVPPEEKEAVIREWEAEKDPLRRQTIEEEKKLE</sequence>
<feature type="compositionally biased region" description="Acidic residues" evidence="1">
    <location>
        <begin position="74"/>
        <end position="86"/>
    </location>
</feature>
<feature type="region of interest" description="Disordered" evidence="1">
    <location>
        <begin position="62"/>
        <end position="110"/>
    </location>
</feature>
<dbReference type="AlphaFoldDB" id="A0A388LAU0"/>
<evidence type="ECO:0000313" key="3">
    <source>
        <dbReference type="Proteomes" id="UP000265515"/>
    </source>
</evidence>
<dbReference type="Proteomes" id="UP000265515">
    <property type="component" value="Unassembled WGS sequence"/>
</dbReference>
<protein>
    <submittedName>
        <fullName evidence="2">Uncharacterized protein</fullName>
    </submittedName>
</protein>
<gene>
    <name evidence="2" type="ORF">CBR_g29575</name>
</gene>
<feature type="compositionally biased region" description="Basic and acidic residues" evidence="1">
    <location>
        <begin position="62"/>
        <end position="73"/>
    </location>
</feature>